<dbReference type="Proteomes" id="UP001055879">
    <property type="component" value="Linkage Group LG02"/>
</dbReference>
<proteinExistence type="predicted"/>
<organism evidence="1 2">
    <name type="scientific">Arctium lappa</name>
    <name type="common">Greater burdock</name>
    <name type="synonym">Lappa major</name>
    <dbReference type="NCBI Taxonomy" id="4217"/>
    <lineage>
        <taxon>Eukaryota</taxon>
        <taxon>Viridiplantae</taxon>
        <taxon>Streptophyta</taxon>
        <taxon>Embryophyta</taxon>
        <taxon>Tracheophyta</taxon>
        <taxon>Spermatophyta</taxon>
        <taxon>Magnoliopsida</taxon>
        <taxon>eudicotyledons</taxon>
        <taxon>Gunneridae</taxon>
        <taxon>Pentapetalae</taxon>
        <taxon>asterids</taxon>
        <taxon>campanulids</taxon>
        <taxon>Asterales</taxon>
        <taxon>Asteraceae</taxon>
        <taxon>Carduoideae</taxon>
        <taxon>Cardueae</taxon>
        <taxon>Arctiinae</taxon>
        <taxon>Arctium</taxon>
    </lineage>
</organism>
<reference evidence="1 2" key="2">
    <citation type="journal article" date="2022" name="Mol. Ecol. Resour.">
        <title>The genomes of chicory, endive, great burdock and yacon provide insights into Asteraceae paleo-polyploidization history and plant inulin production.</title>
        <authorList>
            <person name="Fan W."/>
            <person name="Wang S."/>
            <person name="Wang H."/>
            <person name="Wang A."/>
            <person name="Jiang F."/>
            <person name="Liu H."/>
            <person name="Zhao H."/>
            <person name="Xu D."/>
            <person name="Zhang Y."/>
        </authorList>
    </citation>
    <scope>NUCLEOTIDE SEQUENCE [LARGE SCALE GENOMIC DNA]</scope>
    <source>
        <strain evidence="2">cv. Niubang</strain>
    </source>
</reference>
<evidence type="ECO:0000313" key="1">
    <source>
        <dbReference type="EMBL" id="KAI3758094.1"/>
    </source>
</evidence>
<accession>A0ACB9EGI0</accession>
<evidence type="ECO:0000313" key="2">
    <source>
        <dbReference type="Proteomes" id="UP001055879"/>
    </source>
</evidence>
<dbReference type="EMBL" id="CM042048">
    <property type="protein sequence ID" value="KAI3758094.1"/>
    <property type="molecule type" value="Genomic_DNA"/>
</dbReference>
<gene>
    <name evidence="1" type="ORF">L6452_05642</name>
</gene>
<sequence>MKYEQLRNRKKGEIWDDADPFGSSDPFRSDNQFSWSEIEGRNILFGVGKMQIGWSLELEGSDDVDSYRVDEDGRLEIEGHLCDFHLPQNLDFNNCLGEGNNTGLNDGTCYRQGSGLGDGSDLGAITQDLVDEFEPFWGDETVTENEVDNLDEENDSLDNDYVGVT</sequence>
<name>A0ACB9EGI0_ARCLA</name>
<keyword evidence="2" id="KW-1185">Reference proteome</keyword>
<protein>
    <submittedName>
        <fullName evidence="1">Uncharacterized protein</fullName>
    </submittedName>
</protein>
<reference evidence="2" key="1">
    <citation type="journal article" date="2022" name="Mol. Ecol. Resour.">
        <title>The genomes of chicory, endive, great burdock and yacon provide insights into Asteraceae palaeo-polyploidization history and plant inulin production.</title>
        <authorList>
            <person name="Fan W."/>
            <person name="Wang S."/>
            <person name="Wang H."/>
            <person name="Wang A."/>
            <person name="Jiang F."/>
            <person name="Liu H."/>
            <person name="Zhao H."/>
            <person name="Xu D."/>
            <person name="Zhang Y."/>
        </authorList>
    </citation>
    <scope>NUCLEOTIDE SEQUENCE [LARGE SCALE GENOMIC DNA]</scope>
    <source>
        <strain evidence="2">cv. Niubang</strain>
    </source>
</reference>
<comment type="caution">
    <text evidence="1">The sequence shown here is derived from an EMBL/GenBank/DDBJ whole genome shotgun (WGS) entry which is preliminary data.</text>
</comment>